<evidence type="ECO:0000313" key="1">
    <source>
        <dbReference type="EMBL" id="RVD81449.1"/>
    </source>
</evidence>
<dbReference type="GeneID" id="93591624"/>
<dbReference type="RefSeq" id="XP_067486993.1">
    <property type="nucleotide sequence ID" value="XM_067639179.1"/>
</dbReference>
<dbReference type="AlphaFoldDB" id="A0A436ZRA7"/>
<dbReference type="Proteomes" id="UP000283090">
    <property type="component" value="Unassembled WGS sequence"/>
</dbReference>
<dbReference type="EMBL" id="SAEB01000012">
    <property type="protein sequence ID" value="RVD81449.1"/>
    <property type="molecule type" value="Genomic_DNA"/>
</dbReference>
<gene>
    <name evidence="1" type="ORF">DFL_009313</name>
</gene>
<organism evidence="1 2">
    <name type="scientific">Arthrobotrys flagrans</name>
    <name type="common">Nematode-trapping fungus</name>
    <name type="synonym">Trichothecium flagrans</name>
    <dbReference type="NCBI Taxonomy" id="97331"/>
    <lineage>
        <taxon>Eukaryota</taxon>
        <taxon>Fungi</taxon>
        <taxon>Dikarya</taxon>
        <taxon>Ascomycota</taxon>
        <taxon>Pezizomycotina</taxon>
        <taxon>Orbiliomycetes</taxon>
        <taxon>Orbiliales</taxon>
        <taxon>Orbiliaceae</taxon>
        <taxon>Arthrobotrys</taxon>
    </lineage>
</organism>
<keyword evidence="2" id="KW-1185">Reference proteome</keyword>
<reference evidence="1 2" key="1">
    <citation type="submission" date="2019-01" db="EMBL/GenBank/DDBJ databases">
        <title>Intercellular communication is required for trap formation in the nematode-trapping fungus Duddingtonia flagrans.</title>
        <authorList>
            <person name="Youssar L."/>
            <person name="Wernet V."/>
            <person name="Hensel N."/>
            <person name="Hildebrandt H.-G."/>
            <person name="Fischer R."/>
        </authorList>
    </citation>
    <scope>NUCLEOTIDE SEQUENCE [LARGE SCALE GENOMIC DNA]</scope>
    <source>
        <strain evidence="1 2">CBS H-5679</strain>
    </source>
</reference>
<accession>A0A436ZRA7</accession>
<dbReference type="VEuPathDB" id="FungiDB:DFL_009313"/>
<proteinExistence type="predicted"/>
<sequence length="118" mass="13360">MDPQAGDKGTPTLIRHEIVDRGIMLGFFNHEPDGTGLKSITFTQPAHQLSFTAARNLLISDIQVYYKRIYTVVDPYDNERNEPIAKIRQSRTDAPGGDRAQLFIWGSPDTDDHMMLEL</sequence>
<name>A0A436ZRA7_ARTFL</name>
<protein>
    <submittedName>
        <fullName evidence="1">Uncharacterized protein</fullName>
    </submittedName>
</protein>
<evidence type="ECO:0000313" key="2">
    <source>
        <dbReference type="Proteomes" id="UP000283090"/>
    </source>
</evidence>
<dbReference type="OrthoDB" id="3029913at2759"/>
<comment type="caution">
    <text evidence="1">The sequence shown here is derived from an EMBL/GenBank/DDBJ whole genome shotgun (WGS) entry which is preliminary data.</text>
</comment>